<evidence type="ECO:0000256" key="5">
    <source>
        <dbReference type="ARBA" id="ARBA00022581"/>
    </source>
</evidence>
<sequence length="1387" mass="158442">MLFLLALAVATYAAPLSDCITGGSIISVLTTPYGVARTCIRDDISIIKIESNQIANTTTYKTVATRFWNVKNWHKCDPYPTSDGTFVAYDIDKNFKINPVQYACRANCKIHIDKDEGCIVLSSDQINHYTVSGTMITSGWFKSKTNIPLSNTCEHITIACGNNQHTVHACFKTHMTCMKVFKNTYMPNKIAMSFCTNIELILMTTFSLIVYLLLWILSGTYLIYLLLPIFWPIAYIFAKCYSRSCILCSNCHLPIHPLSKCGTECICGVELGSTERLKKHRDSMLCKGYKSGPAARALCRNKGSNLILSIFLSILFFSFITPINAECIELDYINDYICPKFNVIEFVIELVLVTIILILPWAIRKLTNLQLLHCSECKMYHSLKGLKRNGDFTNKCETCECGFEPRIYEEAEYIMPIKDIHITKDSCKNNLILKNNSRYRWIIIILLITLMASPCYSLCDYKNLELCGNYNLTVQCNHDKNQEELKTYLKSLHIMHDIEFHILDHIQSKTRQELLLEVEKQTNNRSKIILEKIAESKFCTQINKNKYNLNNALQGFRVYISANELSICKEHKENNYCNCIQDISKCTATRVDHSHALKFYNISTSPHWNHDINILLKATALAFPGIVSNVLYIYLKSDKIDEAKSYIRQLADFYSPNRKLYAVLNLLELIINYREDLVLDNYWSKFDTIVNLHQENLQNISMIPGQALKKCTEPKNVTCSSKLPGGRAVQYLECNGKHFYMPEDYSCFKQQCCVYDYLCDHDFKPYDNKSIVGLYCHKSSNIEENIWSKTVKSCKLLDIGFCLIKNVNKSVVLCEDNLIFATERTIHHHGTPHVSDFCFDKDCTQKRPIHPINVQNCVWESHKMHKIQSLEINYESIESYKNSLESNIEGDLNSHGFKPLSNLPKVIPQYLSLTIRGTNTENGLTNTFIEGEMAIITGNSNGLKIYSPNGVHLFDIVLYIRKADYSAAYRELYKTGPTTTINVQHNEKCTGKCPIKNELAVDGYIGFEKEHTSSWGCEEFGCLAIDTGCLYGACKDVILPELTVYNKVEDDKPNVEFCLTTPIKTLCSTINILEPLVLDKFEFAFENTEIVVLPEIVGIKKNKVYTGQINNLESFGSYCGNAKIIGNTTVGQGTPEFDYICHPASRKDVIVRKCFANNYHACSLLRERQDLIINPDENGMVLHKKMMKLGTLRYKVKLGDVDYKTFVENIEFTAKGKCAGNILSDQGVSCQIEIDINKEATCLIISNCKSFINKMHIMPSIMQYNLKFICVTEEITIQICNNIIPIEKHIIRKEEIIDVVGVDESHYVEEKDNRCGTWLCKVVDEGFESIFYPIFGTFTKYVLIPLIIIGIIICCLMFYFFILPLCRTLKRTLEEQATIDTIARKYR</sequence>
<accession>A0A481U603</accession>
<evidence type="ECO:0000256" key="6">
    <source>
        <dbReference type="ARBA" id="ARBA00022692"/>
    </source>
</evidence>
<feature type="transmembrane region" description="Helical" evidence="18">
    <location>
        <begin position="200"/>
        <end position="227"/>
    </location>
</feature>
<dbReference type="InterPro" id="IPR005168">
    <property type="entry name" value="Bunya_G2"/>
</dbReference>
<keyword evidence="6 18" id="KW-0812">Transmembrane</keyword>
<protein>
    <recommendedName>
        <fullName evidence="4">Envelopment polyprotein</fullName>
    </recommendedName>
    <alternativeName>
        <fullName evidence="17">M polyprotein</fullName>
    </alternativeName>
</protein>
<keyword evidence="9" id="KW-1040">Host Golgi apparatus</keyword>
<evidence type="ECO:0000259" key="19">
    <source>
        <dbReference type="Pfam" id="PF03557"/>
    </source>
</evidence>
<keyword evidence="7" id="KW-0732">Signal</keyword>
<dbReference type="GO" id="GO:0019062">
    <property type="term" value="P:virion attachment to host cell"/>
    <property type="evidence" value="ECO:0007669"/>
    <property type="project" value="UniProtKB-KW"/>
</dbReference>
<evidence type="ECO:0000256" key="11">
    <source>
        <dbReference type="ARBA" id="ARBA00022870"/>
    </source>
</evidence>
<dbReference type="GO" id="GO:0044178">
    <property type="term" value="C:host cell Golgi membrane"/>
    <property type="evidence" value="ECO:0007669"/>
    <property type="project" value="UniProtKB-SubCell"/>
</dbReference>
<comment type="subcellular location">
    <subcellularLocation>
        <location evidence="2">Host Golgi apparatus membrane</location>
        <topology evidence="2">Multi-pass membrane protein</topology>
    </subcellularLocation>
    <subcellularLocation>
        <location evidence="3">Host endoplasmic reticulum membrane</location>
    </subcellularLocation>
    <subcellularLocation>
        <location evidence="1">Virion membrane</location>
    </subcellularLocation>
</comment>
<keyword evidence="10" id="KW-0946">Virion</keyword>
<dbReference type="GO" id="GO:0044003">
    <property type="term" value="P:symbiont-mediated perturbation of host process"/>
    <property type="evidence" value="ECO:0007669"/>
    <property type="project" value="InterPro"/>
</dbReference>
<keyword evidence="16" id="KW-1160">Virus entry into host cell</keyword>
<dbReference type="NCBIfam" id="TIGR04210">
    <property type="entry name" value="bunya_NSm"/>
    <property type="match status" value="1"/>
</dbReference>
<evidence type="ECO:0000256" key="16">
    <source>
        <dbReference type="ARBA" id="ARBA00023296"/>
    </source>
</evidence>
<evidence type="ECO:0000256" key="13">
    <source>
        <dbReference type="ARBA" id="ARBA00023136"/>
    </source>
</evidence>
<evidence type="ECO:0000256" key="14">
    <source>
        <dbReference type="ARBA" id="ARBA00023180"/>
    </source>
</evidence>
<evidence type="ECO:0000256" key="9">
    <source>
        <dbReference type="ARBA" id="ARBA00022812"/>
    </source>
</evidence>
<feature type="transmembrane region" description="Helical" evidence="18">
    <location>
        <begin position="306"/>
        <end position="323"/>
    </location>
</feature>
<proteinExistence type="predicted"/>
<evidence type="ECO:0000256" key="7">
    <source>
        <dbReference type="ARBA" id="ARBA00022729"/>
    </source>
</evidence>
<feature type="transmembrane region" description="Helical" evidence="18">
    <location>
        <begin position="441"/>
        <end position="459"/>
    </location>
</feature>
<evidence type="ECO:0000313" key="22">
    <source>
        <dbReference type="Proteomes" id="UP001158194"/>
    </source>
</evidence>
<dbReference type="GO" id="GO:0044167">
    <property type="term" value="C:host cell endoplasmic reticulum membrane"/>
    <property type="evidence" value="ECO:0007669"/>
    <property type="project" value="UniProtKB-SubCell"/>
</dbReference>
<dbReference type="Proteomes" id="UP001158194">
    <property type="component" value="Genome"/>
</dbReference>
<feature type="transmembrane region" description="Helical" evidence="18">
    <location>
        <begin position="1341"/>
        <end position="1362"/>
    </location>
</feature>
<feature type="transmembrane region" description="Helical" evidence="18">
    <location>
        <begin position="343"/>
        <end position="363"/>
    </location>
</feature>
<keyword evidence="8" id="KW-1161">Viral attachment to host cell</keyword>
<keyword evidence="5" id="KW-0945">Host-virus interaction</keyword>
<keyword evidence="11" id="KW-1043">Host membrane</keyword>
<evidence type="ECO:0000256" key="2">
    <source>
        <dbReference type="ARBA" id="ARBA00004252"/>
    </source>
</evidence>
<keyword evidence="22" id="KW-1185">Reference proteome</keyword>
<dbReference type="InterPro" id="IPR005167">
    <property type="entry name" value="Bunya_G1"/>
</dbReference>
<evidence type="ECO:0000259" key="20">
    <source>
        <dbReference type="Pfam" id="PF03563"/>
    </source>
</evidence>
<dbReference type="GO" id="GO:0046718">
    <property type="term" value="P:symbiont entry into host cell"/>
    <property type="evidence" value="ECO:0007669"/>
    <property type="project" value="UniProtKB-KW"/>
</dbReference>
<evidence type="ECO:0000256" key="17">
    <source>
        <dbReference type="ARBA" id="ARBA00031199"/>
    </source>
</evidence>
<evidence type="ECO:0000256" key="8">
    <source>
        <dbReference type="ARBA" id="ARBA00022804"/>
    </source>
</evidence>
<dbReference type="EMBL" id="MH018033">
    <property type="protein sequence ID" value="QBH98893.1"/>
    <property type="molecule type" value="Viral_cRNA"/>
</dbReference>
<dbReference type="InterPro" id="IPR026400">
    <property type="entry name" value="Bunya_nonstruc_pro_NSm"/>
</dbReference>
<organism evidence="21 22">
    <name type="scientific">Ness Ziona virus</name>
    <dbReference type="NCBI Taxonomy" id="2544873"/>
    <lineage>
        <taxon>Viruses</taxon>
        <taxon>Riboviria</taxon>
        <taxon>Orthornavirae</taxon>
        <taxon>Negarnaviricota</taxon>
        <taxon>Polyploviricotina</taxon>
        <taxon>Bunyaviricetes</taxon>
        <taxon>Elliovirales</taxon>
        <taxon>Peribunyaviridae</taxon>
        <taxon>Orthobunyavirus</taxon>
        <taxon>Orthobunyavirus nesszionaense</taxon>
    </lineage>
</organism>
<dbReference type="GO" id="GO:0055036">
    <property type="term" value="C:virion membrane"/>
    <property type="evidence" value="ECO:0007669"/>
    <property type="project" value="UniProtKB-SubCell"/>
</dbReference>
<reference evidence="21" key="1">
    <citation type="journal article" date="2019" name="Sci. Rep.">
        <title>Identification and genetic characterization of a novel Orthobunyavirus species by a straightforward high-throughput sequencing-based approach.</title>
        <authorList>
            <person name="Shifman O."/>
            <person name="Cohen-Gihon I."/>
            <person name="Beth-Din A."/>
            <person name="Zvi A."/>
            <person name="Laskar O."/>
            <person name="Paran N."/>
            <person name="Epstein E."/>
            <person name="Stein D."/>
            <person name="Dorozko M."/>
            <person name="Wolf D."/>
            <person name="Yitzhaki S."/>
            <person name="Shapira S.C."/>
            <person name="Melamed S."/>
            <person name="Israeli O."/>
        </authorList>
    </citation>
    <scope>NUCLEOTIDE SEQUENCE</scope>
    <source>
        <strain evidence="21">H234A</strain>
    </source>
</reference>
<keyword evidence="13 18" id="KW-0472">Membrane</keyword>
<evidence type="ECO:0000256" key="12">
    <source>
        <dbReference type="ARBA" id="ARBA00022989"/>
    </source>
</evidence>
<dbReference type="GeneID" id="80554615"/>
<evidence type="ECO:0000256" key="4">
    <source>
        <dbReference type="ARBA" id="ARBA00015294"/>
    </source>
</evidence>
<evidence type="ECO:0000256" key="15">
    <source>
        <dbReference type="ARBA" id="ARBA00023184"/>
    </source>
</evidence>
<dbReference type="RefSeq" id="YP_010840908.1">
    <property type="nucleotide sequence ID" value="NC_079116.1"/>
</dbReference>
<keyword evidence="14" id="KW-0325">Glycoprotein</keyword>
<feature type="domain" description="Bunyavirus glycoprotein G1" evidence="19">
    <location>
        <begin position="487"/>
        <end position="1326"/>
    </location>
</feature>
<evidence type="ECO:0000256" key="10">
    <source>
        <dbReference type="ARBA" id="ARBA00022844"/>
    </source>
</evidence>
<dbReference type="Pfam" id="PF03557">
    <property type="entry name" value="Bunya_G1"/>
    <property type="match status" value="1"/>
</dbReference>
<evidence type="ECO:0000256" key="18">
    <source>
        <dbReference type="SAM" id="Phobius"/>
    </source>
</evidence>
<feature type="domain" description="Bunyavirus glycoprotein G2" evidence="20">
    <location>
        <begin position="18"/>
        <end position="296"/>
    </location>
</feature>
<name>A0A481U603_9VIRU</name>
<keyword evidence="12 18" id="KW-1133">Transmembrane helix</keyword>
<evidence type="ECO:0000256" key="3">
    <source>
        <dbReference type="ARBA" id="ARBA00004625"/>
    </source>
</evidence>
<evidence type="ECO:0000256" key="1">
    <source>
        <dbReference type="ARBA" id="ARBA00004182"/>
    </source>
</evidence>
<dbReference type="KEGG" id="vg:80554615"/>
<keyword evidence="15" id="KW-1038">Host endoplasmic reticulum</keyword>
<evidence type="ECO:0000313" key="21">
    <source>
        <dbReference type="EMBL" id="QBH98893.1"/>
    </source>
</evidence>
<dbReference type="Pfam" id="PF03563">
    <property type="entry name" value="Bunya_G2"/>
    <property type="match status" value="1"/>
</dbReference>